<keyword evidence="5" id="KW-1185">Reference proteome</keyword>
<name>A0AAV0WDR8_9HEMI</name>
<evidence type="ECO:0000256" key="3">
    <source>
        <dbReference type="ARBA" id="ARBA00023242"/>
    </source>
</evidence>
<dbReference type="AlphaFoldDB" id="A0AAV0WDR8"/>
<dbReference type="GO" id="GO:0005634">
    <property type="term" value="C:nucleus"/>
    <property type="evidence" value="ECO:0007669"/>
    <property type="project" value="TreeGrafter"/>
</dbReference>
<reference evidence="4 5" key="1">
    <citation type="submission" date="2023-01" db="EMBL/GenBank/DDBJ databases">
        <authorList>
            <person name="Whitehead M."/>
        </authorList>
    </citation>
    <scope>NUCLEOTIDE SEQUENCE [LARGE SCALE GENOMIC DNA]</scope>
</reference>
<comment type="caution">
    <text evidence="4">The sequence shown here is derived from an EMBL/GenBank/DDBJ whole genome shotgun (WGS) entry which is preliminary data.</text>
</comment>
<dbReference type="PANTHER" id="PTHR16088:SF3">
    <property type="entry name" value="GON-4-LIKE PROTEIN"/>
    <property type="match status" value="1"/>
</dbReference>
<gene>
    <name evidence="4" type="ORF">MEUPH1_LOCUS9995</name>
</gene>
<dbReference type="EMBL" id="CARXXK010000002">
    <property type="protein sequence ID" value="CAI6353935.1"/>
    <property type="molecule type" value="Genomic_DNA"/>
</dbReference>
<evidence type="ECO:0000256" key="1">
    <source>
        <dbReference type="ARBA" id="ARBA00023015"/>
    </source>
</evidence>
<proteinExistence type="predicted"/>
<evidence type="ECO:0000313" key="5">
    <source>
        <dbReference type="Proteomes" id="UP001160148"/>
    </source>
</evidence>
<sequence length="711" mass="83387">MANQPYDDMELTAEKELDALIVASQMESNFDIDKILNDKAKKRKFTKTNVKNLIKNVITNADVATMLRQTLDDNIDANCLYEPKFTRAKIREMLNTYPTSGSTNQQQSILSECTSLIEKEFPDDSEDEEYHPDKMFEEEEDEYDDDEFKLTEVNKSFDTENDQDITDNKTVVDVNVKETIGMRTRSKFSLNDTPLEIIEQAFIPPDITEDMYDSACENDEWIEFLSEFTKPLESVQNDDGEDDPEYNVLGDDDFTNVDKEEFRIDKSVKVTRKEYNDLMNELNEFTESFLEFNGVEKFDTYTDIKETDNDKNTDKPKNDTQSIPAYVCIPNNYSDGKSSTNFSFQNKNVVKRTNVTISNPVFMLNFCNGKSSTNCSTNNYAEPIEVARYNTQIDKQFNVSEFNNSILSLNEHLEKRGCIHPSLPTFKENVQLDIEQHNNSNEDVSVITNIVPQYVNISNKVNIMTQKQIILFKQQLTQHVQLITQNYLLCTMSKKFQMNCRKYKIMLEQIKDICKDKKYAPINAHSALKFIRDWTEFKTNENDINSDYVILPLHVKEFMLYYDKSVFIYPQLLPTRTYHHEYKNHPIGPSEAKLLVLKIDYIYKNLKESCNTRAKYRKKNLSDLMPMIIKTVHKRWFSNRSLIYLKQYITRQKNSFEMNVIKNYLTYGKIEESSYIIDIKALFKGNRLYECDVRKFPSSWKCIRNQLKLKK</sequence>
<keyword evidence="1" id="KW-0805">Transcription regulation</keyword>
<accession>A0AAV0WDR8</accession>
<evidence type="ECO:0000256" key="2">
    <source>
        <dbReference type="ARBA" id="ARBA00023163"/>
    </source>
</evidence>
<protein>
    <recommendedName>
        <fullName evidence="6">GON-4-like protein</fullName>
    </recommendedName>
</protein>
<evidence type="ECO:0000313" key="4">
    <source>
        <dbReference type="EMBL" id="CAI6353935.1"/>
    </source>
</evidence>
<dbReference type="Proteomes" id="UP001160148">
    <property type="component" value="Unassembled WGS sequence"/>
</dbReference>
<keyword evidence="2" id="KW-0804">Transcription</keyword>
<organism evidence="4 5">
    <name type="scientific">Macrosiphum euphorbiae</name>
    <name type="common">potato aphid</name>
    <dbReference type="NCBI Taxonomy" id="13131"/>
    <lineage>
        <taxon>Eukaryota</taxon>
        <taxon>Metazoa</taxon>
        <taxon>Ecdysozoa</taxon>
        <taxon>Arthropoda</taxon>
        <taxon>Hexapoda</taxon>
        <taxon>Insecta</taxon>
        <taxon>Pterygota</taxon>
        <taxon>Neoptera</taxon>
        <taxon>Paraneoptera</taxon>
        <taxon>Hemiptera</taxon>
        <taxon>Sternorrhyncha</taxon>
        <taxon>Aphidomorpha</taxon>
        <taxon>Aphidoidea</taxon>
        <taxon>Aphididae</taxon>
        <taxon>Macrosiphini</taxon>
        <taxon>Macrosiphum</taxon>
    </lineage>
</organism>
<keyword evidence="3" id="KW-0539">Nucleus</keyword>
<dbReference type="GO" id="GO:0006355">
    <property type="term" value="P:regulation of DNA-templated transcription"/>
    <property type="evidence" value="ECO:0007669"/>
    <property type="project" value="TreeGrafter"/>
</dbReference>
<dbReference type="InterPro" id="IPR052435">
    <property type="entry name" value="YY1-Transcr_Regul"/>
</dbReference>
<evidence type="ECO:0008006" key="6">
    <source>
        <dbReference type="Google" id="ProtNLM"/>
    </source>
</evidence>
<dbReference type="PANTHER" id="PTHR16088">
    <property type="entry name" value="YY1 ASSOCIATED PROTEIN-RELATED"/>
    <property type="match status" value="1"/>
</dbReference>
<dbReference type="GO" id="GO:0003712">
    <property type="term" value="F:transcription coregulator activity"/>
    <property type="evidence" value="ECO:0007669"/>
    <property type="project" value="TreeGrafter"/>
</dbReference>